<dbReference type="VEuPathDB" id="TriTrypDB:TEOVI_000046300"/>
<dbReference type="InterPro" id="IPR001680">
    <property type="entry name" value="WD40_rpt"/>
</dbReference>
<dbReference type="InterPro" id="IPR036322">
    <property type="entry name" value="WD40_repeat_dom_sf"/>
</dbReference>
<dbReference type="PANTHER" id="PTHR19865:SF0">
    <property type="entry name" value="U3 SMALL NUCLEOLAR RNA-INTERACTING PROTEIN 2"/>
    <property type="match status" value="1"/>
</dbReference>
<organism evidence="7 8">
    <name type="scientific">Trypanosoma equiperdum</name>
    <dbReference type="NCBI Taxonomy" id="5694"/>
    <lineage>
        <taxon>Eukaryota</taxon>
        <taxon>Discoba</taxon>
        <taxon>Euglenozoa</taxon>
        <taxon>Kinetoplastea</taxon>
        <taxon>Metakinetoplastina</taxon>
        <taxon>Trypanosomatida</taxon>
        <taxon>Trypanosomatidae</taxon>
        <taxon>Trypanosoma</taxon>
    </lineage>
</organism>
<evidence type="ECO:0000256" key="1">
    <source>
        <dbReference type="ARBA" id="ARBA00004123"/>
    </source>
</evidence>
<comment type="subcellular location">
    <subcellularLocation>
        <location evidence="1">Nucleus</location>
    </subcellularLocation>
</comment>
<dbReference type="GO" id="GO:0032040">
    <property type="term" value="C:small-subunit processome"/>
    <property type="evidence" value="ECO:0007669"/>
    <property type="project" value="TreeGrafter"/>
</dbReference>
<feature type="compositionally biased region" description="Acidic residues" evidence="6">
    <location>
        <begin position="429"/>
        <end position="468"/>
    </location>
</feature>
<dbReference type="GO" id="GO:0034511">
    <property type="term" value="F:U3 snoRNA binding"/>
    <property type="evidence" value="ECO:0007669"/>
    <property type="project" value="InterPro"/>
</dbReference>
<feature type="region of interest" description="Disordered" evidence="6">
    <location>
        <begin position="265"/>
        <end position="299"/>
    </location>
</feature>
<evidence type="ECO:0000313" key="7">
    <source>
        <dbReference type="EMBL" id="SCU67503.1"/>
    </source>
</evidence>
<dbReference type="InterPro" id="IPR016024">
    <property type="entry name" value="ARM-type_fold"/>
</dbReference>
<feature type="repeat" description="WD" evidence="5">
    <location>
        <begin position="129"/>
        <end position="171"/>
    </location>
</feature>
<dbReference type="AlphaFoldDB" id="A0A1G4I6S8"/>
<dbReference type="GeneID" id="92374403"/>
<feature type="repeat" description="WD" evidence="5">
    <location>
        <begin position="172"/>
        <end position="213"/>
    </location>
</feature>
<keyword evidence="8" id="KW-1185">Reference proteome</keyword>
<dbReference type="Pfam" id="PF00400">
    <property type="entry name" value="WD40"/>
    <property type="match status" value="3"/>
</dbReference>
<dbReference type="SMART" id="SM00320">
    <property type="entry name" value="WD40"/>
    <property type="match status" value="3"/>
</dbReference>
<dbReference type="InterPro" id="IPR039241">
    <property type="entry name" value="Rrp9-like"/>
</dbReference>
<proteinExistence type="predicted"/>
<evidence type="ECO:0000256" key="3">
    <source>
        <dbReference type="ARBA" id="ARBA00022737"/>
    </source>
</evidence>
<feature type="region of interest" description="Disordered" evidence="6">
    <location>
        <begin position="404"/>
        <end position="468"/>
    </location>
</feature>
<evidence type="ECO:0000256" key="2">
    <source>
        <dbReference type="ARBA" id="ARBA00022574"/>
    </source>
</evidence>
<dbReference type="RefSeq" id="XP_067078809.1">
    <property type="nucleotide sequence ID" value="XM_067222708.1"/>
</dbReference>
<accession>A0A1G4I6S8</accession>
<dbReference type="SUPFAM" id="SSF48371">
    <property type="entry name" value="ARM repeat"/>
    <property type="match status" value="1"/>
</dbReference>
<sequence length="569" mass="63118">MAKRTVTALCTIPEEDPVPLFVGREDGTVDYYKLSDITRGGTPIVTFYGHTKTVTAIVAPALDQVFTCAMDGNIRQWSVDPEQETPQRCLKLIKIVVPLRCLAMCGDRLYAGDDNGCLQVISGERRSALPGHKDVLSCIACASEEAQIIVTGGYDNQIRVWDGRTGKTVRVLIGHTNHVKCLRVVAEGQLLFSFSRDLTMKIWRLPDPSEMDQNEALYISGILNRQATVSFKEPGADEDENDLESQGELAEGALSHSENVAPQTDGLVRSGSLSVSNSQAAEGNKSSLKSALKGRPEPPIQRVDAVGTVEIPITPHTVAARREEAAFCFVGASEGYVLGIDVRALSKTVLQFLSRNSSCVRMDTREMRQTLLIAKRVIFRRCRKAVAQKKKELVKAARKARAAKRAEERKERAAARAAARAERKARAAEEDEEDEEEDEMEEGDDEFAEEEEELEDEEEQSEEDDPLELLDEQQKKELSEFTQEREKERNAELADLREAVEKRSEAMKSVSTATYDTPRDKFFRLSFTSYKVIGDEPVLAMAIAPGPAAFAVQMDRVIPVDITPGITYL</sequence>
<protein>
    <submittedName>
        <fullName evidence="7">WD domain, G-beta repeat, putative</fullName>
    </submittedName>
</protein>
<evidence type="ECO:0000256" key="4">
    <source>
        <dbReference type="ARBA" id="ARBA00023242"/>
    </source>
</evidence>
<dbReference type="EMBL" id="CZPT02000754">
    <property type="protein sequence ID" value="SCU67503.1"/>
    <property type="molecule type" value="Genomic_DNA"/>
</dbReference>
<feature type="compositionally biased region" description="Polar residues" evidence="6">
    <location>
        <begin position="271"/>
        <end position="289"/>
    </location>
</feature>
<keyword evidence="2 5" id="KW-0853">WD repeat</keyword>
<name>A0A1G4I6S8_TRYEQ</name>
<feature type="compositionally biased region" description="Basic and acidic residues" evidence="6">
    <location>
        <begin position="404"/>
        <end position="428"/>
    </location>
</feature>
<gene>
    <name evidence="7" type="ORF">TEOVI_000046300</name>
</gene>
<evidence type="ECO:0000256" key="5">
    <source>
        <dbReference type="PROSITE-ProRule" id="PRU00221"/>
    </source>
</evidence>
<keyword evidence="4" id="KW-0539">Nucleus</keyword>
<keyword evidence="3" id="KW-0677">Repeat</keyword>
<dbReference type="Proteomes" id="UP000195570">
    <property type="component" value="Unassembled WGS sequence"/>
</dbReference>
<dbReference type="InterPro" id="IPR015943">
    <property type="entry name" value="WD40/YVTN_repeat-like_dom_sf"/>
</dbReference>
<reference evidence="7" key="1">
    <citation type="submission" date="2016-09" db="EMBL/GenBank/DDBJ databases">
        <authorList>
            <person name="Hebert L."/>
            <person name="Moumen B."/>
        </authorList>
    </citation>
    <scope>NUCLEOTIDE SEQUENCE [LARGE SCALE GENOMIC DNA]</scope>
    <source>
        <strain evidence="7">OVI</strain>
    </source>
</reference>
<dbReference type="PROSITE" id="PS50294">
    <property type="entry name" value="WD_REPEATS_REGION"/>
    <property type="match status" value="2"/>
</dbReference>
<dbReference type="PANTHER" id="PTHR19865">
    <property type="entry name" value="U3 SMALL NUCLEOLAR RNA INTERACTING PROTEIN 2"/>
    <property type="match status" value="1"/>
</dbReference>
<evidence type="ECO:0000313" key="8">
    <source>
        <dbReference type="Proteomes" id="UP000195570"/>
    </source>
</evidence>
<dbReference type="Gene3D" id="2.130.10.10">
    <property type="entry name" value="YVTN repeat-like/Quinoprotein amine dehydrogenase"/>
    <property type="match status" value="1"/>
</dbReference>
<comment type="caution">
    <text evidence="7">The sequence shown here is derived from an EMBL/GenBank/DDBJ whole genome shotgun (WGS) entry which is preliminary data.</text>
</comment>
<dbReference type="PROSITE" id="PS50082">
    <property type="entry name" value="WD_REPEATS_2"/>
    <property type="match status" value="2"/>
</dbReference>
<evidence type="ECO:0000256" key="6">
    <source>
        <dbReference type="SAM" id="MobiDB-lite"/>
    </source>
</evidence>
<dbReference type="SUPFAM" id="SSF50978">
    <property type="entry name" value="WD40 repeat-like"/>
    <property type="match status" value="1"/>
</dbReference>